<protein>
    <recommendedName>
        <fullName evidence="9">Flippase-like domain-containing protein</fullName>
    </recommendedName>
</protein>
<dbReference type="RefSeq" id="WP_167748084.1">
    <property type="nucleotide sequence ID" value="NZ_BMMN01000001.1"/>
</dbReference>
<dbReference type="AlphaFoldDB" id="A0A8H9GTX3"/>
<feature type="transmembrane region" description="Helical" evidence="6">
    <location>
        <begin position="153"/>
        <end position="169"/>
    </location>
</feature>
<feature type="transmembrane region" description="Helical" evidence="6">
    <location>
        <begin position="28"/>
        <end position="48"/>
    </location>
</feature>
<keyword evidence="8" id="KW-1185">Reference proteome</keyword>
<dbReference type="Proteomes" id="UP000653480">
    <property type="component" value="Unassembled WGS sequence"/>
</dbReference>
<keyword evidence="2" id="KW-1003">Cell membrane</keyword>
<dbReference type="PANTHER" id="PTHR39087:SF2">
    <property type="entry name" value="UPF0104 MEMBRANE PROTEIN MJ1595"/>
    <property type="match status" value="1"/>
</dbReference>
<comment type="caution">
    <text evidence="7">The sequence shown here is derived from an EMBL/GenBank/DDBJ whole genome shotgun (WGS) entry which is preliminary data.</text>
</comment>
<accession>A0A8H9GTX3</accession>
<keyword evidence="3 6" id="KW-0812">Transmembrane</keyword>
<evidence type="ECO:0000256" key="6">
    <source>
        <dbReference type="SAM" id="Phobius"/>
    </source>
</evidence>
<evidence type="ECO:0000256" key="5">
    <source>
        <dbReference type="ARBA" id="ARBA00023136"/>
    </source>
</evidence>
<dbReference type="InterPro" id="IPR022791">
    <property type="entry name" value="L-PG_synthase/AglD"/>
</dbReference>
<gene>
    <name evidence="7" type="ORF">GCM10011574_04890</name>
</gene>
<sequence length="352" mass="37162">METISAEAEAEADAGAEAATGRAPRSRVVMSLISLALAAVLISFLPHITGVTWGQLDERLVRIGWGAMAVLTGVWAAGLWAYSNVLSDSLPGLSRRRALLVNCVGSGASNMLPFGGAVGVAMTFTMMTRWGFGRRPVVASTVVTGVWNLLSRFLLPAVGLGCLLGAGYMPDRRLATAAGVGGALLIGVVVAMTAALHREAVADLLGRGLDRVVRFLPLRRKPCLRDFLLDLRHSTIEITRTRWPRLTLGMVAYMALQCVLFIGCLRVTGAEVAVPEAVAAFAINRVLTTAVITPGGSGISESATALALIGFGVAPGAATAAVLLFWFFAHLIEIPVGWFAWSIWSLTARARP</sequence>
<name>A0A8H9GTX3_9ACTN</name>
<feature type="transmembrane region" description="Helical" evidence="6">
    <location>
        <begin position="111"/>
        <end position="132"/>
    </location>
</feature>
<evidence type="ECO:0000256" key="4">
    <source>
        <dbReference type="ARBA" id="ARBA00022989"/>
    </source>
</evidence>
<dbReference type="Pfam" id="PF03706">
    <property type="entry name" value="LPG_synthase_TM"/>
    <property type="match status" value="1"/>
</dbReference>
<dbReference type="PANTHER" id="PTHR39087">
    <property type="entry name" value="UPF0104 MEMBRANE PROTEIN MJ1595"/>
    <property type="match status" value="1"/>
</dbReference>
<evidence type="ECO:0000256" key="2">
    <source>
        <dbReference type="ARBA" id="ARBA00022475"/>
    </source>
</evidence>
<reference evidence="7" key="2">
    <citation type="submission" date="2020-09" db="EMBL/GenBank/DDBJ databases">
        <authorList>
            <person name="Sun Q."/>
            <person name="Zhou Y."/>
        </authorList>
    </citation>
    <scope>NUCLEOTIDE SEQUENCE</scope>
    <source>
        <strain evidence="7">CGMCC 4.7138</strain>
    </source>
</reference>
<keyword evidence="4 6" id="KW-1133">Transmembrane helix</keyword>
<keyword evidence="5 6" id="KW-0472">Membrane</keyword>
<evidence type="ECO:0008006" key="9">
    <source>
        <dbReference type="Google" id="ProtNLM"/>
    </source>
</evidence>
<evidence type="ECO:0000256" key="1">
    <source>
        <dbReference type="ARBA" id="ARBA00004651"/>
    </source>
</evidence>
<feature type="transmembrane region" description="Helical" evidence="6">
    <location>
        <begin position="60"/>
        <end position="82"/>
    </location>
</feature>
<evidence type="ECO:0000313" key="8">
    <source>
        <dbReference type="Proteomes" id="UP000653480"/>
    </source>
</evidence>
<comment type="subcellular location">
    <subcellularLocation>
        <location evidence="1">Cell membrane</location>
        <topology evidence="1">Multi-pass membrane protein</topology>
    </subcellularLocation>
</comment>
<evidence type="ECO:0000256" key="3">
    <source>
        <dbReference type="ARBA" id="ARBA00022692"/>
    </source>
</evidence>
<dbReference type="EMBL" id="BMMN01000001">
    <property type="protein sequence ID" value="GGN99339.1"/>
    <property type="molecule type" value="Genomic_DNA"/>
</dbReference>
<organism evidence="7 8">
    <name type="scientific">Microbispora bryophytorum</name>
    <dbReference type="NCBI Taxonomy" id="1460882"/>
    <lineage>
        <taxon>Bacteria</taxon>
        <taxon>Bacillati</taxon>
        <taxon>Actinomycetota</taxon>
        <taxon>Actinomycetes</taxon>
        <taxon>Streptosporangiales</taxon>
        <taxon>Streptosporangiaceae</taxon>
        <taxon>Microbispora</taxon>
    </lineage>
</organism>
<feature type="transmembrane region" description="Helical" evidence="6">
    <location>
        <begin position="175"/>
        <end position="197"/>
    </location>
</feature>
<reference evidence="7" key="1">
    <citation type="journal article" date="2014" name="Int. J. Syst. Evol. Microbiol.">
        <title>Complete genome sequence of Corynebacterium casei LMG S-19264T (=DSM 44701T), isolated from a smear-ripened cheese.</title>
        <authorList>
            <consortium name="US DOE Joint Genome Institute (JGI-PGF)"/>
            <person name="Walter F."/>
            <person name="Albersmeier A."/>
            <person name="Kalinowski J."/>
            <person name="Ruckert C."/>
        </authorList>
    </citation>
    <scope>NUCLEOTIDE SEQUENCE</scope>
    <source>
        <strain evidence="7">CGMCC 4.7138</strain>
    </source>
</reference>
<feature type="transmembrane region" description="Helical" evidence="6">
    <location>
        <begin position="246"/>
        <end position="268"/>
    </location>
</feature>
<evidence type="ECO:0000313" key="7">
    <source>
        <dbReference type="EMBL" id="GGN99339.1"/>
    </source>
</evidence>
<proteinExistence type="predicted"/>
<dbReference type="GO" id="GO:0005886">
    <property type="term" value="C:plasma membrane"/>
    <property type="evidence" value="ECO:0007669"/>
    <property type="project" value="UniProtKB-SubCell"/>
</dbReference>